<dbReference type="GO" id="GO:0004713">
    <property type="term" value="F:protein tyrosine kinase activity"/>
    <property type="evidence" value="ECO:0007669"/>
    <property type="project" value="TreeGrafter"/>
</dbReference>
<dbReference type="PANTHER" id="PTHR24058">
    <property type="entry name" value="DUAL SPECIFICITY PROTEIN KINASE"/>
    <property type="match status" value="1"/>
</dbReference>
<evidence type="ECO:0000259" key="6">
    <source>
        <dbReference type="PROSITE" id="PS50011"/>
    </source>
</evidence>
<evidence type="ECO:0000256" key="4">
    <source>
        <dbReference type="ARBA" id="ARBA00022777"/>
    </source>
</evidence>
<reference evidence="8" key="1">
    <citation type="submission" date="2024-04" db="EMBL/GenBank/DDBJ databases">
        <title>Salinicola lusitanus LLJ914,a marine bacterium isolated from the Okinawa Trough.</title>
        <authorList>
            <person name="Li J."/>
        </authorList>
    </citation>
    <scope>NUCLEOTIDE SEQUENCE [LARGE SCALE GENOMIC DNA]</scope>
</reference>
<protein>
    <recommendedName>
        <fullName evidence="6">Protein kinase domain-containing protein</fullName>
    </recommendedName>
</protein>
<proteinExistence type="predicted"/>
<keyword evidence="8" id="KW-1185">Reference proteome</keyword>
<evidence type="ECO:0000256" key="3">
    <source>
        <dbReference type="ARBA" id="ARBA00022741"/>
    </source>
</evidence>
<accession>A0AAW0N6X6</accession>
<dbReference type="EMBL" id="JBBPFD010000019">
    <property type="protein sequence ID" value="KAK7885965.1"/>
    <property type="molecule type" value="Genomic_DNA"/>
</dbReference>
<dbReference type="SUPFAM" id="SSF56112">
    <property type="entry name" value="Protein kinase-like (PK-like)"/>
    <property type="match status" value="2"/>
</dbReference>
<keyword evidence="4" id="KW-0418">Kinase</keyword>
<dbReference type="Gene3D" id="1.10.510.10">
    <property type="entry name" value="Transferase(Phosphotransferase) domain 1"/>
    <property type="match status" value="2"/>
</dbReference>
<feature type="domain" description="Protein kinase" evidence="6">
    <location>
        <begin position="1"/>
        <end position="265"/>
    </location>
</feature>
<organism evidence="7 8">
    <name type="scientific">Mugilogobius chulae</name>
    <name type="common">yellowstripe goby</name>
    <dbReference type="NCBI Taxonomy" id="88201"/>
    <lineage>
        <taxon>Eukaryota</taxon>
        <taxon>Metazoa</taxon>
        <taxon>Chordata</taxon>
        <taxon>Craniata</taxon>
        <taxon>Vertebrata</taxon>
        <taxon>Euteleostomi</taxon>
        <taxon>Actinopterygii</taxon>
        <taxon>Neopterygii</taxon>
        <taxon>Teleostei</taxon>
        <taxon>Neoteleostei</taxon>
        <taxon>Acanthomorphata</taxon>
        <taxon>Gobiaria</taxon>
        <taxon>Gobiiformes</taxon>
        <taxon>Gobioidei</taxon>
        <taxon>Gobiidae</taxon>
        <taxon>Gobionellinae</taxon>
        <taxon>Mugilogobius</taxon>
    </lineage>
</organism>
<dbReference type="GO" id="GO:0045944">
    <property type="term" value="P:positive regulation of transcription by RNA polymerase II"/>
    <property type="evidence" value="ECO:0007669"/>
    <property type="project" value="TreeGrafter"/>
</dbReference>
<dbReference type="InterPro" id="IPR000719">
    <property type="entry name" value="Prot_kinase_dom"/>
</dbReference>
<dbReference type="PANTHER" id="PTHR24058:SF53">
    <property type="entry name" value="HOMEODOMAIN-INTERACTING PROTEIN KINASE 2"/>
    <property type="match status" value="1"/>
</dbReference>
<comment type="caution">
    <text evidence="7">The sequence shown here is derived from an EMBL/GenBank/DDBJ whole genome shotgun (WGS) entry which is preliminary data.</text>
</comment>
<evidence type="ECO:0000256" key="5">
    <source>
        <dbReference type="ARBA" id="ARBA00022840"/>
    </source>
</evidence>
<feature type="domain" description="Protein kinase" evidence="6">
    <location>
        <begin position="311"/>
        <end position="595"/>
    </location>
</feature>
<dbReference type="Gene3D" id="3.30.200.20">
    <property type="entry name" value="Phosphorylase Kinase, domain 1"/>
    <property type="match status" value="1"/>
</dbReference>
<evidence type="ECO:0000313" key="7">
    <source>
        <dbReference type="EMBL" id="KAK7885965.1"/>
    </source>
</evidence>
<dbReference type="PROSITE" id="PS00108">
    <property type="entry name" value="PROTEIN_KINASE_ST"/>
    <property type="match status" value="1"/>
</dbReference>
<dbReference type="GO" id="GO:0005737">
    <property type="term" value="C:cytoplasm"/>
    <property type="evidence" value="ECO:0007669"/>
    <property type="project" value="TreeGrafter"/>
</dbReference>
<dbReference type="AlphaFoldDB" id="A0AAW0N6X6"/>
<dbReference type="Proteomes" id="UP001460270">
    <property type="component" value="Unassembled WGS sequence"/>
</dbReference>
<name>A0AAW0N6X6_9GOBI</name>
<sequence>MSVDVRTQPVARVGLDDGQKYGPEKHREVLRAFDTPVGKAMIFEMLDMSLVDYFNEFNPLPLSDIHSITQQVATALQVLKDLSIIHCDLKMDNVMVVDHTQKPLRLKLIDFGMARRTLRQPPEIILGLPFNEAMDVWCLGTMIFSLMSGFDLFPNKTEFEALKVMVKLLGQLPDHLLDEAKKTRRFFNPVNQSWTLLSRALYKHDTEPYVTECGNSLHEIVEMFEEEFKEEVKKLGMFSDLLQQMLQVEVADRITPSEILQHPFISSDSEDMLITPAESTTEQSSPASFDISSYFKPLTRCQLRNILPEGCNVIKMLGDGKFGQMVKCKRPDTWKIVTLKLPFPNNRTRREVQLLRKIRNEGMNHQNIVTFIDTIETRRGEALTANALKALKPIGLIHTGVMVENIWICSGQDKPLQIKLADFGAVLRKKKVVAGMTAQLVHYRAPEVIIGLPFGPAIDVWSLGCMLVKMLIGFDMFPSQTEYDTLRTIIHFFGEPSDIDVADKREECFYMKSSIWKLKSAKRYEKFARLPPGSIQMYDTEKYDSVETLIKSNLSISKPYRPQELAKCISLVTDMLVVDSPERIFPAEILEHPFIWYSPLSQYLCNKLQLHNTIFSTMKTTLHPIKGHNLLTYKAIMVVFCFVYSERSTMEEPEAEEQNVIQQTHLTVFSPGDTGLPLDEEDNLQCNRSTVQKRLKKKPKKKTTNSVTGKTWFGLVKIEKKYFQKSIRLRWSGGDTIPKKKNRFQRFFSWLRRLRDAWLRYSLPIVWSAQKKKIQSKNVEEQDDRRGVTIAWSAGKEKQSKCRFNSNVRTSRTNNRTVLTDKPVWEKASKGRGRSDHPRLLEKHQQTQTAFWPLFRVDVMWQSKTIIAVVIEGGTALGARGNLKPEALTQTHTTHREENMSGGNPNPPILSFDSTPGWPPCSPAANDGQLKAHSRGANQICRAVIGLELAGGGLCCLCSRLRLADGQKGRLSA</sequence>
<gene>
    <name evidence="7" type="ORF">WMY93_025586</name>
</gene>
<dbReference type="PROSITE" id="PS50011">
    <property type="entry name" value="PROTEIN_KINASE_DOM"/>
    <property type="match status" value="2"/>
</dbReference>
<keyword evidence="2" id="KW-0808">Transferase</keyword>
<dbReference type="GO" id="GO:0003713">
    <property type="term" value="F:transcription coactivator activity"/>
    <property type="evidence" value="ECO:0007669"/>
    <property type="project" value="TreeGrafter"/>
</dbReference>
<dbReference type="InterPro" id="IPR008271">
    <property type="entry name" value="Ser/Thr_kinase_AS"/>
</dbReference>
<dbReference type="GO" id="GO:0003714">
    <property type="term" value="F:transcription corepressor activity"/>
    <property type="evidence" value="ECO:0007669"/>
    <property type="project" value="TreeGrafter"/>
</dbReference>
<dbReference type="Pfam" id="PF00069">
    <property type="entry name" value="Pkinase"/>
    <property type="match status" value="2"/>
</dbReference>
<keyword evidence="5" id="KW-0067">ATP-binding</keyword>
<evidence type="ECO:0000256" key="2">
    <source>
        <dbReference type="ARBA" id="ARBA00022679"/>
    </source>
</evidence>
<evidence type="ECO:0000313" key="8">
    <source>
        <dbReference type="Proteomes" id="UP001460270"/>
    </source>
</evidence>
<dbReference type="GO" id="GO:0007224">
    <property type="term" value="P:smoothened signaling pathway"/>
    <property type="evidence" value="ECO:0007669"/>
    <property type="project" value="TreeGrafter"/>
</dbReference>
<keyword evidence="1" id="KW-0723">Serine/threonine-protein kinase</keyword>
<dbReference type="InterPro" id="IPR050494">
    <property type="entry name" value="Ser_Thr_dual-spec_kinase"/>
</dbReference>
<dbReference type="GO" id="GO:0016605">
    <property type="term" value="C:PML body"/>
    <property type="evidence" value="ECO:0007669"/>
    <property type="project" value="TreeGrafter"/>
</dbReference>
<dbReference type="GO" id="GO:0005524">
    <property type="term" value="F:ATP binding"/>
    <property type="evidence" value="ECO:0007669"/>
    <property type="project" value="UniProtKB-KW"/>
</dbReference>
<dbReference type="InterPro" id="IPR011009">
    <property type="entry name" value="Kinase-like_dom_sf"/>
</dbReference>
<dbReference type="SMART" id="SM00220">
    <property type="entry name" value="S_TKc"/>
    <property type="match status" value="2"/>
</dbReference>
<evidence type="ECO:0000256" key="1">
    <source>
        <dbReference type="ARBA" id="ARBA00022527"/>
    </source>
</evidence>
<keyword evidence="3" id="KW-0547">Nucleotide-binding</keyword>
<dbReference type="GO" id="GO:0046332">
    <property type="term" value="F:SMAD binding"/>
    <property type="evidence" value="ECO:0007669"/>
    <property type="project" value="TreeGrafter"/>
</dbReference>
<dbReference type="GO" id="GO:0042771">
    <property type="term" value="P:intrinsic apoptotic signaling pathway in response to DNA damage by p53 class mediator"/>
    <property type="evidence" value="ECO:0007669"/>
    <property type="project" value="TreeGrafter"/>
</dbReference>
<dbReference type="GO" id="GO:0004674">
    <property type="term" value="F:protein serine/threonine kinase activity"/>
    <property type="evidence" value="ECO:0007669"/>
    <property type="project" value="UniProtKB-KW"/>
</dbReference>